<gene>
    <name evidence="3" type="ORF">Metus_1603</name>
</gene>
<dbReference type="GO" id="GO:0003677">
    <property type="term" value="F:DNA binding"/>
    <property type="evidence" value="ECO:0007669"/>
    <property type="project" value="InterPro"/>
</dbReference>
<dbReference type="AlphaFoldDB" id="A0A3S3RZ19"/>
<organism evidence="3 4">
    <name type="scientific">Methanosuratincola subterraneus</name>
    <dbReference type="NCBI Taxonomy" id="2593994"/>
    <lineage>
        <taxon>Archaea</taxon>
        <taxon>Thermoproteota</taxon>
        <taxon>Methanosuratincolia</taxon>
        <taxon>Candidatus Methanomethylicales</taxon>
        <taxon>Candidatus Methanomethylicaceae</taxon>
        <taxon>Candidatus Methanosuratincola (ex Vanwonterghem et al. 2016)</taxon>
    </lineage>
</organism>
<dbReference type="CDD" id="cd00093">
    <property type="entry name" value="HTH_XRE"/>
    <property type="match status" value="1"/>
</dbReference>
<dbReference type="SMART" id="SM00530">
    <property type="entry name" value="HTH_XRE"/>
    <property type="match status" value="1"/>
</dbReference>
<protein>
    <recommendedName>
        <fullName evidence="2">HTH cro/C1-type domain-containing protein</fullName>
    </recommendedName>
</protein>
<comment type="caution">
    <text evidence="3">The sequence shown here is derived from an EMBL/GenBank/DDBJ whole genome shotgun (WGS) entry which is preliminary data.</text>
</comment>
<proteinExistence type="predicted"/>
<feature type="domain" description="HTH cro/C1-type" evidence="2">
    <location>
        <begin position="80"/>
        <end position="134"/>
    </location>
</feature>
<dbReference type="PROSITE" id="PS50943">
    <property type="entry name" value="HTH_CROC1"/>
    <property type="match status" value="1"/>
</dbReference>
<evidence type="ECO:0000313" key="3">
    <source>
        <dbReference type="EMBL" id="RWX72744.1"/>
    </source>
</evidence>
<dbReference type="InterPro" id="IPR001387">
    <property type="entry name" value="Cro/C1-type_HTH"/>
</dbReference>
<evidence type="ECO:0000256" key="1">
    <source>
        <dbReference type="SAM" id="MobiDB-lite"/>
    </source>
</evidence>
<dbReference type="Proteomes" id="UP000288215">
    <property type="component" value="Unassembled WGS sequence"/>
</dbReference>
<dbReference type="Pfam" id="PF01381">
    <property type="entry name" value="HTH_3"/>
    <property type="match status" value="1"/>
</dbReference>
<accession>A0A3S3RZ19</accession>
<dbReference type="SUPFAM" id="SSF47413">
    <property type="entry name" value="lambda repressor-like DNA-binding domains"/>
    <property type="match status" value="1"/>
</dbReference>
<evidence type="ECO:0000313" key="4">
    <source>
        <dbReference type="Proteomes" id="UP000288215"/>
    </source>
</evidence>
<sequence>MNCEICGKKIVGFPARVSIEQSVLLVCKDCSKFGTKIDRTTAKKLESASPKPGSRKLAVKPQKKDRFEEFILVENYGELIRKARENAKVSREELAKRLGEKESVIRRIESGEMYPTAELTVKLERLLKIKLQAAIDRAETGSTPPITGVTLGDVAILKDSKS</sequence>
<reference evidence="3 4" key="1">
    <citation type="submission" date="2018-12" db="EMBL/GenBank/DDBJ databases">
        <title>The complete genome of the methanogenic archaea of the candidate phylum Verstraetearchaeota, obtained from the metagenome of underground thermal water.</title>
        <authorList>
            <person name="Kadnikov V.V."/>
            <person name="Mardanov A.V."/>
            <person name="Beletsky A.V."/>
            <person name="Karnachuk O.V."/>
            <person name="Ravin N.V."/>
        </authorList>
    </citation>
    <scope>NUCLEOTIDE SEQUENCE [LARGE SCALE GENOMIC DNA]</scope>
    <source>
        <strain evidence="3">Ch88</strain>
    </source>
</reference>
<dbReference type="InterPro" id="IPR004451">
    <property type="entry name" value="MJ0586"/>
</dbReference>
<evidence type="ECO:0000259" key="2">
    <source>
        <dbReference type="PROSITE" id="PS50943"/>
    </source>
</evidence>
<dbReference type="EMBL" id="RXGA01000004">
    <property type="protein sequence ID" value="RWX72744.1"/>
    <property type="molecule type" value="Genomic_DNA"/>
</dbReference>
<dbReference type="InterPro" id="IPR010982">
    <property type="entry name" value="Lambda_DNA-bd_dom_sf"/>
</dbReference>
<name>A0A3S3RZ19_METS7</name>
<feature type="region of interest" description="Disordered" evidence="1">
    <location>
        <begin position="43"/>
        <end position="62"/>
    </location>
</feature>
<dbReference type="NCBIfam" id="TIGR00270">
    <property type="entry name" value="multiprotein bridging factor aMBF1"/>
    <property type="match status" value="1"/>
</dbReference>
<dbReference type="Gene3D" id="1.10.260.40">
    <property type="entry name" value="lambda repressor-like DNA-binding domains"/>
    <property type="match status" value="1"/>
</dbReference>